<accession>A0A540KA66</accession>
<comment type="caution">
    <text evidence="1">The sequence shown here is derived from an EMBL/GenBank/DDBJ whole genome shotgun (WGS) entry which is preliminary data.</text>
</comment>
<dbReference type="Proteomes" id="UP000315295">
    <property type="component" value="Unassembled WGS sequence"/>
</dbReference>
<evidence type="ECO:0000313" key="1">
    <source>
        <dbReference type="EMBL" id="TQD71099.1"/>
    </source>
</evidence>
<name>A0A540KA66_MALBA</name>
<reference evidence="1 2" key="1">
    <citation type="journal article" date="2019" name="G3 (Bethesda)">
        <title>Sequencing of a Wild Apple (Malus baccata) Genome Unravels the Differences Between Cultivated and Wild Apple Species Regarding Disease Resistance and Cold Tolerance.</title>
        <authorList>
            <person name="Chen X."/>
        </authorList>
    </citation>
    <scope>NUCLEOTIDE SEQUENCE [LARGE SCALE GENOMIC DNA]</scope>
    <source>
        <strain evidence="2">cv. Shandingzi</strain>
        <tissue evidence="1">Leaves</tissue>
    </source>
</reference>
<gene>
    <name evidence="1" type="ORF">C1H46_043368</name>
</gene>
<dbReference type="AlphaFoldDB" id="A0A540KA66"/>
<organism evidence="1 2">
    <name type="scientific">Malus baccata</name>
    <name type="common">Siberian crab apple</name>
    <name type="synonym">Pyrus baccata</name>
    <dbReference type="NCBI Taxonomy" id="106549"/>
    <lineage>
        <taxon>Eukaryota</taxon>
        <taxon>Viridiplantae</taxon>
        <taxon>Streptophyta</taxon>
        <taxon>Embryophyta</taxon>
        <taxon>Tracheophyta</taxon>
        <taxon>Spermatophyta</taxon>
        <taxon>Magnoliopsida</taxon>
        <taxon>eudicotyledons</taxon>
        <taxon>Gunneridae</taxon>
        <taxon>Pentapetalae</taxon>
        <taxon>rosids</taxon>
        <taxon>fabids</taxon>
        <taxon>Rosales</taxon>
        <taxon>Rosaceae</taxon>
        <taxon>Amygdaloideae</taxon>
        <taxon>Maleae</taxon>
        <taxon>Malus</taxon>
    </lineage>
</organism>
<sequence>MHKLKFRAQKDTPAQPQPTKQSFSSFLLLQQTAHVCDGGQGNTVIYLVVFGLLCLRRFGFISVGVIGASSPTPAPKTTRPLQQQDLLRRPGKTSWNHSRPTLSAHSDPVLELAMAEKLEKLNEVAAIVGNASQHLAT</sequence>
<proteinExistence type="predicted"/>
<keyword evidence="2" id="KW-1185">Reference proteome</keyword>
<evidence type="ECO:0000313" key="2">
    <source>
        <dbReference type="Proteomes" id="UP000315295"/>
    </source>
</evidence>
<dbReference type="EMBL" id="VIEB01001615">
    <property type="protein sequence ID" value="TQD71099.1"/>
    <property type="molecule type" value="Genomic_DNA"/>
</dbReference>
<protein>
    <submittedName>
        <fullName evidence="1">Uncharacterized protein</fullName>
    </submittedName>
</protein>